<evidence type="ECO:0000256" key="1">
    <source>
        <dbReference type="SAM" id="MobiDB-lite"/>
    </source>
</evidence>
<reference evidence="2" key="1">
    <citation type="submission" date="2022-10" db="EMBL/GenBank/DDBJ databases">
        <title>The complete genomes of actinobacterial strains from the NBC collection.</title>
        <authorList>
            <person name="Joergensen T.S."/>
            <person name="Alvarez Arevalo M."/>
            <person name="Sterndorff E.B."/>
            <person name="Faurdal D."/>
            <person name="Vuksanovic O."/>
            <person name="Mourched A.-S."/>
            <person name="Charusanti P."/>
            <person name="Shaw S."/>
            <person name="Blin K."/>
            <person name="Weber T."/>
        </authorList>
    </citation>
    <scope>NUCLEOTIDE SEQUENCE</scope>
    <source>
        <strain evidence="2">NBC_00302</strain>
    </source>
</reference>
<organism evidence="2 3">
    <name type="scientific">Streptomyces bobili</name>
    <dbReference type="NCBI Taxonomy" id="67280"/>
    <lineage>
        <taxon>Bacteria</taxon>
        <taxon>Bacillati</taxon>
        <taxon>Actinomycetota</taxon>
        <taxon>Actinomycetes</taxon>
        <taxon>Kitasatosporales</taxon>
        <taxon>Streptomycetaceae</taxon>
        <taxon>Streptomyces</taxon>
    </lineage>
</organism>
<name>A0ABZ1R9H5_9ACTN</name>
<sequence length="187" mass="20372">MREREKNAQAGSGLAVFGDSVHTLLAFILDPVRRENTRPAAPKAKDGAVIPVRVSLVPRPDNDYDTRAVSVTAPPCHGGSVLDRHMGYLYSSAPHVTSQSIRDLTEETGMPVGCHGCTELYDLEDDDRFYDDEGGEDEDDADREPSSHELVSWAEQKVPRCPGAAVRVPHRCSSPCVTTHERCSGAT</sequence>
<gene>
    <name evidence="2" type="ORF">OHT53_37195</name>
</gene>
<proteinExistence type="predicted"/>
<protein>
    <submittedName>
        <fullName evidence="2">Uncharacterized protein</fullName>
    </submittedName>
</protein>
<dbReference type="Proteomes" id="UP001432071">
    <property type="component" value="Chromosome"/>
</dbReference>
<evidence type="ECO:0000313" key="3">
    <source>
        <dbReference type="Proteomes" id="UP001432071"/>
    </source>
</evidence>
<dbReference type="GeneID" id="93766743"/>
<dbReference type="EMBL" id="CP108038">
    <property type="protein sequence ID" value="WUN91360.1"/>
    <property type="molecule type" value="Genomic_DNA"/>
</dbReference>
<feature type="compositionally biased region" description="Acidic residues" evidence="1">
    <location>
        <begin position="127"/>
        <end position="142"/>
    </location>
</feature>
<keyword evidence="3" id="KW-1185">Reference proteome</keyword>
<dbReference type="RefSeq" id="WP_328737288.1">
    <property type="nucleotide sequence ID" value="NZ_CP108038.1"/>
</dbReference>
<evidence type="ECO:0000313" key="2">
    <source>
        <dbReference type="EMBL" id="WUN91360.1"/>
    </source>
</evidence>
<accession>A0ABZ1R9H5</accession>
<feature type="region of interest" description="Disordered" evidence="1">
    <location>
        <begin position="127"/>
        <end position="151"/>
    </location>
</feature>